<evidence type="ECO:0000313" key="7">
    <source>
        <dbReference type="Proteomes" id="UP000480246"/>
    </source>
</evidence>
<dbReference type="PROSITE" id="PS01123">
    <property type="entry name" value="TNASE_1"/>
    <property type="match status" value="1"/>
</dbReference>
<name>A0A7C8KSV6_9BACI</name>
<dbReference type="PANTHER" id="PTHR12302">
    <property type="entry name" value="EBNA2 BINDING PROTEIN P100"/>
    <property type="match status" value="1"/>
</dbReference>
<dbReference type="GO" id="GO:0004519">
    <property type="term" value="F:endonuclease activity"/>
    <property type="evidence" value="ECO:0007669"/>
    <property type="project" value="UniProtKB-KW"/>
</dbReference>
<dbReference type="Pfam" id="PF00565">
    <property type="entry name" value="SNase"/>
    <property type="match status" value="1"/>
</dbReference>
<keyword evidence="3" id="KW-0378">Hydrolase</keyword>
<dbReference type="AlphaFoldDB" id="A0A7C8KSV6"/>
<evidence type="ECO:0000256" key="3">
    <source>
        <dbReference type="ARBA" id="ARBA00022801"/>
    </source>
</evidence>
<keyword evidence="7" id="KW-1185">Reference proteome</keyword>
<dbReference type="SUPFAM" id="SSF50199">
    <property type="entry name" value="Staphylococcal nuclease"/>
    <property type="match status" value="1"/>
</dbReference>
<proteinExistence type="predicted"/>
<protein>
    <submittedName>
        <fullName evidence="6">Nuclease</fullName>
    </submittedName>
</protein>
<keyword evidence="4" id="KW-0732">Signal</keyword>
<accession>A0A7C8KSV6</accession>
<dbReference type="PROSITE" id="PS50830">
    <property type="entry name" value="TNASE_3"/>
    <property type="match status" value="1"/>
</dbReference>
<organism evidence="6 7">
    <name type="scientific">Gracilibacillus oryzae</name>
    <dbReference type="NCBI Taxonomy" id="1672701"/>
    <lineage>
        <taxon>Bacteria</taxon>
        <taxon>Bacillati</taxon>
        <taxon>Bacillota</taxon>
        <taxon>Bacilli</taxon>
        <taxon>Bacillales</taxon>
        <taxon>Bacillaceae</taxon>
        <taxon>Gracilibacillus</taxon>
    </lineage>
</organism>
<dbReference type="RefSeq" id="WP_153400838.1">
    <property type="nucleotide sequence ID" value="NZ_ML762424.1"/>
</dbReference>
<dbReference type="Proteomes" id="UP000480246">
    <property type="component" value="Unassembled WGS sequence"/>
</dbReference>
<sequence>MNWKNSFSALLIIMLLLAGCGTAQVHEQNSFNSNVEKNGAETLETAEVLRVIDGDTVKVRYKGKEETVRLLLVDTPETKHPDLPVQPFGPEASAFAEKTLDGKDIQLEFDGPRKDHYGRLLAYVWVDGVNFNELLVKEGYARYAYIIDPPYVYQDEMEKVEEAAKSEMQGIWSIPGYVTEHGFNQEIEKQTEDVPDNNSCLIKGNIGSDKIYHTQESPWYEQTKAEVMFCTEMEAIEAGFRAPRQ</sequence>
<dbReference type="SMART" id="SM00318">
    <property type="entry name" value="SNc"/>
    <property type="match status" value="1"/>
</dbReference>
<evidence type="ECO:0000313" key="6">
    <source>
        <dbReference type="EMBL" id="KAB8139331.1"/>
    </source>
</evidence>
<evidence type="ECO:0000256" key="4">
    <source>
        <dbReference type="SAM" id="SignalP"/>
    </source>
</evidence>
<dbReference type="Gene3D" id="2.40.50.90">
    <property type="match status" value="1"/>
</dbReference>
<dbReference type="GO" id="GO:0016787">
    <property type="term" value="F:hydrolase activity"/>
    <property type="evidence" value="ECO:0007669"/>
    <property type="project" value="UniProtKB-KW"/>
</dbReference>
<feature type="signal peptide" evidence="4">
    <location>
        <begin position="1"/>
        <end position="25"/>
    </location>
</feature>
<dbReference type="CDD" id="cd00175">
    <property type="entry name" value="SNc"/>
    <property type="match status" value="1"/>
</dbReference>
<dbReference type="GO" id="GO:0003676">
    <property type="term" value="F:nucleic acid binding"/>
    <property type="evidence" value="ECO:0007669"/>
    <property type="project" value="InterPro"/>
</dbReference>
<dbReference type="OrthoDB" id="4376109at2"/>
<comment type="caution">
    <text evidence="6">The sequence shown here is derived from an EMBL/GenBank/DDBJ whole genome shotgun (WGS) entry which is preliminary data.</text>
</comment>
<dbReference type="InterPro" id="IPR002071">
    <property type="entry name" value="Thermonucl_AS"/>
</dbReference>
<feature type="chain" id="PRO_5028932429" evidence="4">
    <location>
        <begin position="26"/>
        <end position="245"/>
    </location>
</feature>
<evidence type="ECO:0000256" key="2">
    <source>
        <dbReference type="ARBA" id="ARBA00022759"/>
    </source>
</evidence>
<feature type="domain" description="TNase-like" evidence="5">
    <location>
        <begin position="42"/>
        <end position="174"/>
    </location>
</feature>
<evidence type="ECO:0000256" key="1">
    <source>
        <dbReference type="ARBA" id="ARBA00022722"/>
    </source>
</evidence>
<gene>
    <name evidence="6" type="ORF">F9U64_00625</name>
</gene>
<evidence type="ECO:0000259" key="5">
    <source>
        <dbReference type="PROSITE" id="PS50830"/>
    </source>
</evidence>
<keyword evidence="1" id="KW-0540">Nuclease</keyword>
<reference evidence="6 7" key="1">
    <citation type="submission" date="2019-10" db="EMBL/GenBank/DDBJ databases">
        <title>Gracilibacillus sp. nov. isolated from rice seeds.</title>
        <authorList>
            <person name="He S."/>
        </authorList>
    </citation>
    <scope>NUCLEOTIDE SEQUENCE [LARGE SCALE GENOMIC DNA]</scope>
    <source>
        <strain evidence="6 7">TD8</strain>
    </source>
</reference>
<dbReference type="InterPro" id="IPR035437">
    <property type="entry name" value="SNase_OB-fold_sf"/>
</dbReference>
<dbReference type="EMBL" id="WEID01000004">
    <property type="protein sequence ID" value="KAB8139331.1"/>
    <property type="molecule type" value="Genomic_DNA"/>
</dbReference>
<keyword evidence="2" id="KW-0255">Endonuclease</keyword>
<dbReference type="PANTHER" id="PTHR12302:SF3">
    <property type="entry name" value="SERINE_THREONINE-PROTEIN KINASE 31"/>
    <property type="match status" value="1"/>
</dbReference>
<dbReference type="PROSITE" id="PS51257">
    <property type="entry name" value="PROKAR_LIPOPROTEIN"/>
    <property type="match status" value="1"/>
</dbReference>
<dbReference type="InterPro" id="IPR016071">
    <property type="entry name" value="Staphylococal_nuclease_OB-fold"/>
</dbReference>